<dbReference type="Gene3D" id="3.30.450.20">
    <property type="entry name" value="PAS domain"/>
    <property type="match status" value="1"/>
</dbReference>
<organism evidence="5 7">
    <name type="scientific">Prevotella intermedia</name>
    <dbReference type="NCBI Taxonomy" id="28131"/>
    <lineage>
        <taxon>Bacteria</taxon>
        <taxon>Pseudomonadati</taxon>
        <taxon>Bacteroidota</taxon>
        <taxon>Bacteroidia</taxon>
        <taxon>Bacteroidales</taxon>
        <taxon>Prevotellaceae</taxon>
        <taxon>Prevotella</taxon>
    </lineage>
</organism>
<dbReference type="InterPro" id="IPR016032">
    <property type="entry name" value="Sig_transdc_resp-reg_C-effctor"/>
</dbReference>
<dbReference type="PROSITE" id="PS50043">
    <property type="entry name" value="HTH_LUXR_2"/>
    <property type="match status" value="1"/>
</dbReference>
<name>A0A0S3UGW0_PREIN</name>
<dbReference type="EMBL" id="AP014597">
    <property type="protein sequence ID" value="BAU16735.1"/>
    <property type="molecule type" value="Genomic_DNA"/>
</dbReference>
<dbReference type="EMBL" id="AP014597">
    <property type="protein sequence ID" value="BAU18358.1"/>
    <property type="molecule type" value="Genomic_DNA"/>
</dbReference>
<evidence type="ECO:0000313" key="5">
    <source>
        <dbReference type="EMBL" id="BAU16735.1"/>
    </source>
</evidence>
<dbReference type="InterPro" id="IPR000792">
    <property type="entry name" value="Tscrpt_reg_LuxR_C"/>
</dbReference>
<dbReference type="PANTHER" id="PTHR44688:SF16">
    <property type="entry name" value="DNA-BINDING TRANSCRIPTIONAL ACTIVATOR DEVR_DOSR"/>
    <property type="match status" value="1"/>
</dbReference>
<proteinExistence type="predicted"/>
<keyword evidence="1" id="KW-0805">Transcription regulation</keyword>
<evidence type="ECO:0000256" key="3">
    <source>
        <dbReference type="ARBA" id="ARBA00023163"/>
    </source>
</evidence>
<dbReference type="GO" id="GO:0003677">
    <property type="term" value="F:DNA binding"/>
    <property type="evidence" value="ECO:0007669"/>
    <property type="project" value="UniProtKB-KW"/>
</dbReference>
<dbReference type="PRINTS" id="PR00038">
    <property type="entry name" value="HTHLUXR"/>
</dbReference>
<keyword evidence="2" id="KW-0238">DNA-binding</keyword>
<evidence type="ECO:0000259" key="4">
    <source>
        <dbReference type="PROSITE" id="PS50043"/>
    </source>
</evidence>
<reference evidence="5 7" key="1">
    <citation type="journal article" date="2016" name="DNA Res.">
        <title>The complete genome sequencing of Prevotella intermedia strain OMA14 and a subsequent fine-scale, intra-species genomic comparison reveal an unusual amplification of conjugative and mobile transposons and identify a novel Prevotella-lineage-specific repeat.</title>
        <authorList>
            <person name="Naito M."/>
            <person name="Ogura Y."/>
            <person name="Itoh T."/>
            <person name="Shoji M."/>
            <person name="Okamoto M."/>
            <person name="Hayashi T."/>
            <person name="Nakayama K."/>
        </authorList>
    </citation>
    <scope>NUCLEOTIDE SEQUENCE [LARGE SCALE GENOMIC DNA]</scope>
    <source>
        <strain evidence="5 7">OMA14</strain>
    </source>
</reference>
<evidence type="ECO:0000256" key="2">
    <source>
        <dbReference type="ARBA" id="ARBA00023125"/>
    </source>
</evidence>
<evidence type="ECO:0000256" key="1">
    <source>
        <dbReference type="ARBA" id="ARBA00023015"/>
    </source>
</evidence>
<dbReference type="GO" id="GO:0006355">
    <property type="term" value="P:regulation of DNA-templated transcription"/>
    <property type="evidence" value="ECO:0007669"/>
    <property type="project" value="InterPro"/>
</dbReference>
<dbReference type="SUPFAM" id="SSF46894">
    <property type="entry name" value="C-terminal effector domain of the bipartite response regulators"/>
    <property type="match status" value="1"/>
</dbReference>
<sequence length="268" mass="31053">MYFCSEIYQRTLARLAYMTDIKDFFIASNTVRNAPGYDSNVLSTLVQTVEAFARVTYQSVYLIDYYRQEFLYVSDNPLFLCGHTAKEVKELGYSFYLEHVPEDEQKMLVELNSSGFKFFDTFDNVDKYQCSMSYHFHLKSGTKSNLINHQLTPILLTDEGKIWIGMCVVSLSSHKTVGHVEFHKNGLRNYWKYSFEGHRWKECEGMSLKEEELEVLRLSAAGLTMTEIADRMCRSSDSIKTYKRHAFDKLGVANITEAISRATLNKLF</sequence>
<feature type="domain" description="HTH luxR-type" evidence="4">
    <location>
        <begin position="201"/>
        <end position="266"/>
    </location>
</feature>
<gene>
    <name evidence="5" type="ORF">PIOMA14_I_0226</name>
    <name evidence="6" type="ORF">PIOMA14_I_1850</name>
</gene>
<dbReference type="Proteomes" id="UP000217431">
    <property type="component" value="Chromosome I"/>
</dbReference>
<accession>A0A0S3UGW0</accession>
<dbReference type="CDD" id="cd06170">
    <property type="entry name" value="LuxR_C_like"/>
    <property type="match status" value="1"/>
</dbReference>
<evidence type="ECO:0000313" key="7">
    <source>
        <dbReference type="Proteomes" id="UP000217431"/>
    </source>
</evidence>
<dbReference type="STRING" id="28131.BWX40_08160"/>
<dbReference type="Gene3D" id="1.10.10.10">
    <property type="entry name" value="Winged helix-like DNA-binding domain superfamily/Winged helix DNA-binding domain"/>
    <property type="match status" value="1"/>
</dbReference>
<protein>
    <submittedName>
        <fullName evidence="5">LuxR family transcriptional regulator</fullName>
    </submittedName>
</protein>
<dbReference type="InterPro" id="IPR036388">
    <property type="entry name" value="WH-like_DNA-bd_sf"/>
</dbReference>
<dbReference type="PANTHER" id="PTHR44688">
    <property type="entry name" value="DNA-BINDING TRANSCRIPTIONAL ACTIVATOR DEVR_DOSR"/>
    <property type="match status" value="1"/>
</dbReference>
<keyword evidence="3" id="KW-0804">Transcription</keyword>
<evidence type="ECO:0000313" key="6">
    <source>
        <dbReference type="EMBL" id="BAU18358.1"/>
    </source>
</evidence>
<dbReference type="Pfam" id="PF00196">
    <property type="entry name" value="GerE"/>
    <property type="match status" value="1"/>
</dbReference>
<dbReference type="AlphaFoldDB" id="A0A0S3UGW0"/>
<dbReference type="SMART" id="SM00421">
    <property type="entry name" value="HTH_LUXR"/>
    <property type="match status" value="1"/>
</dbReference>